<feature type="compositionally biased region" description="Basic and acidic residues" evidence="1">
    <location>
        <begin position="913"/>
        <end position="927"/>
    </location>
</feature>
<feature type="region of interest" description="Disordered" evidence="1">
    <location>
        <begin position="601"/>
        <end position="877"/>
    </location>
</feature>
<proteinExistence type="predicted"/>
<feature type="transmembrane region" description="Helical" evidence="2">
    <location>
        <begin position="215"/>
        <end position="236"/>
    </location>
</feature>
<feature type="region of interest" description="Disordered" evidence="1">
    <location>
        <begin position="893"/>
        <end position="1004"/>
    </location>
</feature>
<feature type="transmembrane region" description="Helical" evidence="2">
    <location>
        <begin position="139"/>
        <end position="162"/>
    </location>
</feature>
<reference evidence="3 4" key="1">
    <citation type="journal article" date="2020" name="G3 (Bethesda)">
        <title>Improved Reference Genome for Cyclotella cryptica CCMP332, a Model for Cell Wall Morphogenesis, Salinity Adaptation, and Lipid Production in Diatoms (Bacillariophyta).</title>
        <authorList>
            <person name="Roberts W.R."/>
            <person name="Downey K.M."/>
            <person name="Ruck E.C."/>
            <person name="Traller J.C."/>
            <person name="Alverson A.J."/>
        </authorList>
    </citation>
    <scope>NUCLEOTIDE SEQUENCE [LARGE SCALE GENOMIC DNA]</scope>
    <source>
        <strain evidence="3 4">CCMP332</strain>
    </source>
</reference>
<feature type="region of interest" description="Disordered" evidence="1">
    <location>
        <begin position="1"/>
        <end position="56"/>
    </location>
</feature>
<accession>A0ABD3P8R5</accession>
<feature type="compositionally biased region" description="Polar residues" evidence="1">
    <location>
        <begin position="1242"/>
        <end position="1265"/>
    </location>
</feature>
<feature type="region of interest" description="Disordered" evidence="1">
    <location>
        <begin position="1216"/>
        <end position="1265"/>
    </location>
</feature>
<dbReference type="EMBL" id="JABMIG020000250">
    <property type="protein sequence ID" value="KAL3783828.1"/>
    <property type="molecule type" value="Genomic_DNA"/>
</dbReference>
<feature type="compositionally biased region" description="Basic and acidic residues" evidence="1">
    <location>
        <begin position="1226"/>
        <end position="1241"/>
    </location>
</feature>
<dbReference type="Proteomes" id="UP001516023">
    <property type="component" value="Unassembled WGS sequence"/>
</dbReference>
<comment type="caution">
    <text evidence="3">The sequence shown here is derived from an EMBL/GenBank/DDBJ whole genome shotgun (WGS) entry which is preliminary data.</text>
</comment>
<keyword evidence="2" id="KW-0812">Transmembrane</keyword>
<evidence type="ECO:0000313" key="4">
    <source>
        <dbReference type="Proteomes" id="UP001516023"/>
    </source>
</evidence>
<keyword evidence="2" id="KW-1133">Transmembrane helix</keyword>
<feature type="compositionally biased region" description="Polar residues" evidence="1">
    <location>
        <begin position="630"/>
        <end position="639"/>
    </location>
</feature>
<evidence type="ECO:0000313" key="3">
    <source>
        <dbReference type="EMBL" id="KAL3783828.1"/>
    </source>
</evidence>
<feature type="transmembrane region" description="Helical" evidence="2">
    <location>
        <begin position="337"/>
        <end position="360"/>
    </location>
</feature>
<name>A0ABD3P8R5_9STRA</name>
<feature type="region of interest" description="Disordered" evidence="1">
    <location>
        <begin position="443"/>
        <end position="575"/>
    </location>
</feature>
<evidence type="ECO:0000256" key="1">
    <source>
        <dbReference type="SAM" id="MobiDB-lite"/>
    </source>
</evidence>
<feature type="transmembrane region" description="Helical" evidence="2">
    <location>
        <begin position="174"/>
        <end position="195"/>
    </location>
</feature>
<feature type="compositionally biased region" description="Polar residues" evidence="1">
    <location>
        <begin position="471"/>
        <end position="483"/>
    </location>
</feature>
<feature type="compositionally biased region" description="Low complexity" evidence="1">
    <location>
        <begin position="722"/>
        <end position="740"/>
    </location>
</feature>
<gene>
    <name evidence="3" type="ORF">HJC23_005321</name>
</gene>
<keyword evidence="2" id="KW-0472">Membrane</keyword>
<feature type="compositionally biased region" description="Polar residues" evidence="1">
    <location>
        <begin position="665"/>
        <end position="696"/>
    </location>
</feature>
<organism evidence="3 4">
    <name type="scientific">Cyclotella cryptica</name>
    <dbReference type="NCBI Taxonomy" id="29204"/>
    <lineage>
        <taxon>Eukaryota</taxon>
        <taxon>Sar</taxon>
        <taxon>Stramenopiles</taxon>
        <taxon>Ochrophyta</taxon>
        <taxon>Bacillariophyta</taxon>
        <taxon>Coscinodiscophyceae</taxon>
        <taxon>Thalassiosirophycidae</taxon>
        <taxon>Stephanodiscales</taxon>
        <taxon>Stephanodiscaceae</taxon>
        <taxon>Cyclotella</taxon>
    </lineage>
</organism>
<feature type="compositionally biased region" description="Basic residues" evidence="1">
    <location>
        <begin position="1"/>
        <end position="10"/>
    </location>
</feature>
<feature type="compositionally biased region" description="Polar residues" evidence="1">
    <location>
        <begin position="932"/>
        <end position="943"/>
    </location>
</feature>
<protein>
    <submittedName>
        <fullName evidence="3">Uncharacterized protein</fullName>
    </submittedName>
</protein>
<feature type="transmembrane region" description="Helical" evidence="2">
    <location>
        <begin position="307"/>
        <end position="330"/>
    </location>
</feature>
<feature type="compositionally biased region" description="Polar residues" evidence="1">
    <location>
        <begin position="555"/>
        <end position="571"/>
    </location>
</feature>
<keyword evidence="4" id="KW-1185">Reference proteome</keyword>
<feature type="compositionally biased region" description="Basic and acidic residues" evidence="1">
    <location>
        <begin position="742"/>
        <end position="753"/>
    </location>
</feature>
<feature type="compositionally biased region" description="Basic and acidic residues" evidence="1">
    <location>
        <begin position="944"/>
        <end position="959"/>
    </location>
</feature>
<feature type="compositionally biased region" description="Polar residues" evidence="1">
    <location>
        <begin position="976"/>
        <end position="988"/>
    </location>
</feature>
<dbReference type="AlphaFoldDB" id="A0ABD3P8R5"/>
<sequence>MMNYVHRHRRRSDESSRRTRSRSNERKRSTSSEQRHGQCNRQHDHNRRHRHLDADRSKCEMIDQKTILRELQRRYDVSIEKIGRKRVGGSGNDDSTNEGGTWIFLLVSTSIVLASLVTSSSSASGVSVYSSAQRNRTKYLTSLSLCSIQLSLALFGTTFVLCDRFGKHRRSKRTPIHVLTFLSLIIQSITNFLLLGRENYFAVTGLSILNYNMFYGSWVSFGLVSFLSGTVNAAVFRTDWLSFDTLADSNALIVHHRRQFGRQMTVLWTMQLLFQLCTFSSSVSVKISPICSGMLSTTSSCQGVSTALVLSVLNIILCLLCLFGGALSFWRRCNECIVRLYGVVGSLSLILQSVATGILTSEGGMGSNAGNLFITTWTSTVLSLIILIRCIDGYLSSPSSQQDWLERSCVEETEKGSGVMAYPIKNYPTPIMPLPLSVHRSIDTSSTEAPEDDGDKRQQQHKQQGAGAFDNNATARPPSQANVQEKDLPLPALPAVPPASRTNPVLEQKQVRKRPPPPLQQTPMISRESLPINSRPKSDPQGSIPPKNLRRSTESRGIQDTTYYHSSQDIAPSSILEPEDYFTVETRTDSDFVSSAKTFIRKSPSDSYAISDKRRRQPSKSRTGRDPSMVQPSYNSIGNTVVGEEEDTGATEGVASLLCKERKTSQSPVASKPSRQQNDTSNNMSSSHADTASSLLDSGKDSDAYSTVLPTKTDRRSALPPTKQVSKKSLTSSKSDSVTQRQHADTKSLDKKSLVSGNCEGKKSQSSSKTSDDHDALVPPKNSQRSSFPKQSRTKSLHSSTDPIDHGLCSDDTDDSKTAKSSVRQLEKRKIVPNNASYDIASDSDAKIENLAHNDPNCKTTFSASRQSNKASMGAEAESDVCRLFAFKDGQMKKSSVTKKVISAKQPITRKPSFRDKGDSLSSDRRSGIIVRNSQSSSKNTPTSREHSAFDSKVERKVAAEVGSGKAMPAPKRESQPSNVSSTHTPVTTDDEEDSGVETVSTDSDYSSYVKHASSHSLIHSHPDLFPDKGDEAEKQYEHPLDFEFRPTSSSQNFHASFNRRQVLTDFFDPWRQNSAPVQTIRAMDESIISDPTLDNSIRTTKTNKGVLKSDNDEGVRAAIDRATMARKSRRLSESMGKITVEGHGNTENVNEIVAAAIAAASKQRSILNIPPPPPPPHDTGRRIHTLHASIPPPPLACGKKKSLSSNFSAELLNQLFPSDPVPNVPDEKGKTKCNDSHDSRGNNSPSIHSFYSNSKSGTESIAQC</sequence>
<feature type="compositionally biased region" description="Polar residues" evidence="1">
    <location>
        <begin position="857"/>
        <end position="871"/>
    </location>
</feature>
<feature type="compositionally biased region" description="Polar residues" evidence="1">
    <location>
        <begin position="781"/>
        <end position="791"/>
    </location>
</feature>
<evidence type="ECO:0000256" key="2">
    <source>
        <dbReference type="SAM" id="Phobius"/>
    </source>
</evidence>
<feature type="compositionally biased region" description="Basic and acidic residues" evidence="1">
    <location>
        <begin position="11"/>
        <end position="36"/>
    </location>
</feature>